<dbReference type="PANTHER" id="PTHR20858">
    <property type="entry name" value="PHOSPHOMETHYLPYRIMIDINE KINASE"/>
    <property type="match status" value="1"/>
</dbReference>
<dbReference type="InterPro" id="IPR016084">
    <property type="entry name" value="Haem_Oase-like_multi-hlx"/>
</dbReference>
<organism evidence="9 10">
    <name type="scientific">Schizosaccharomyces osmophilus</name>
    <dbReference type="NCBI Taxonomy" id="2545709"/>
    <lineage>
        <taxon>Eukaryota</taxon>
        <taxon>Fungi</taxon>
        <taxon>Dikarya</taxon>
        <taxon>Ascomycota</taxon>
        <taxon>Taphrinomycotina</taxon>
        <taxon>Schizosaccharomycetes</taxon>
        <taxon>Schizosaccharomycetales</taxon>
        <taxon>Schizosaccharomycetaceae</taxon>
        <taxon>Schizosaccharomyces</taxon>
    </lineage>
</organism>
<feature type="domain" description="Thiaminase-2/PQQC" evidence="7">
    <location>
        <begin position="334"/>
        <end position="540"/>
    </location>
</feature>
<dbReference type="GeneID" id="80874123"/>
<evidence type="ECO:0000313" key="9">
    <source>
        <dbReference type="EMBL" id="WBW71562.1"/>
    </source>
</evidence>
<evidence type="ECO:0000256" key="4">
    <source>
        <dbReference type="ARBA" id="ARBA00022741"/>
    </source>
</evidence>
<dbReference type="SUPFAM" id="SSF48613">
    <property type="entry name" value="Heme oxygenase-like"/>
    <property type="match status" value="1"/>
</dbReference>
<dbReference type="KEGG" id="som:SOMG_00640"/>
<evidence type="ECO:0000256" key="6">
    <source>
        <dbReference type="ARBA" id="ARBA00022840"/>
    </source>
</evidence>
<keyword evidence="5 9" id="KW-0418">Kinase</keyword>
<dbReference type="GO" id="GO:0009228">
    <property type="term" value="P:thiamine biosynthetic process"/>
    <property type="evidence" value="ECO:0007669"/>
    <property type="project" value="InterPro"/>
</dbReference>
<evidence type="ECO:0000256" key="1">
    <source>
        <dbReference type="ARBA" id="ARBA00004496"/>
    </source>
</evidence>
<accession>A0AAE9WAA8</accession>
<evidence type="ECO:0000256" key="3">
    <source>
        <dbReference type="ARBA" id="ARBA00022679"/>
    </source>
</evidence>
<dbReference type="RefSeq" id="XP_056035805.1">
    <property type="nucleotide sequence ID" value="XM_056179434.1"/>
</dbReference>
<dbReference type="InterPro" id="IPR013749">
    <property type="entry name" value="PM/HMP-P_kinase-1"/>
</dbReference>
<dbReference type="Gene3D" id="1.20.910.10">
    <property type="entry name" value="Heme oxygenase-like"/>
    <property type="match status" value="1"/>
</dbReference>
<evidence type="ECO:0000256" key="5">
    <source>
        <dbReference type="ARBA" id="ARBA00022777"/>
    </source>
</evidence>
<dbReference type="AlphaFoldDB" id="A0AAE9WAA8"/>
<dbReference type="GO" id="GO:0008902">
    <property type="term" value="F:hydroxymethylpyrimidine kinase activity"/>
    <property type="evidence" value="ECO:0007669"/>
    <property type="project" value="TreeGrafter"/>
</dbReference>
<dbReference type="GO" id="GO:0005524">
    <property type="term" value="F:ATP binding"/>
    <property type="evidence" value="ECO:0007669"/>
    <property type="project" value="UniProtKB-KW"/>
</dbReference>
<keyword evidence="10" id="KW-1185">Reference proteome</keyword>
<gene>
    <name evidence="9" type="ORF">SOMG_00640</name>
</gene>
<dbReference type="InterPro" id="IPR029056">
    <property type="entry name" value="Ribokinase-like"/>
</dbReference>
<dbReference type="InterPro" id="IPR004305">
    <property type="entry name" value="Thiaminase-2/PQQC"/>
</dbReference>
<evidence type="ECO:0000259" key="7">
    <source>
        <dbReference type="Pfam" id="PF03070"/>
    </source>
</evidence>
<keyword evidence="3" id="KW-0808">Transferase</keyword>
<evidence type="ECO:0000256" key="2">
    <source>
        <dbReference type="ARBA" id="ARBA00022490"/>
    </source>
</evidence>
<evidence type="ECO:0000259" key="8">
    <source>
        <dbReference type="Pfam" id="PF08543"/>
    </source>
</evidence>
<sequence>MPSNSLYASLSSQFDATRIETVLDPMGYTIKRRDVPVCLTVAGSDCSGGAGIQADLKTMTSLGVYGMSAISCVVAENAERVDKIENMSPSFVESQIDCCLRDVPCNVVKTGMLCNVEIVKVVVKSVVKYNIKELVVDPVMIATSGDTLSNEDIVDTIVKDLLPVTALITPNIPEALAFARSVNVDVPEVNSISSMEQLASLIHGFGTRYVLLKGGHMPLNQLGLKASKEEQGESDLQVVDILYDGETYHHFASTYLKQGEVHGTGCTLSSAIASFLAWDHSMLDSVQFAIDYVHGAISQSPPINLCSTNLLNHMSRLRIAPFAPGHFLEYLLSHPKILPVWKEYTHHNFTNMLAKGSLPLCAFQDYLKQDYLYLLQFSRAYSLKGYKESTFLGIFEAAQSVFHVLQEKEFHVSFCQSYGITMEDLKSSEESPACTAYSRFILDTGSQQDLAALEFAQAPCLIGYYLVARRLMKEPFRDVNGPYQRWIDNYVCEDYFSAVRRGCRQLEEIVLTLSPERIQQLVEVFIRATKFEILFWETPYQKYVIEQNLNDPSL</sequence>
<dbReference type="FunFam" id="3.40.1190.20:FF:000003">
    <property type="entry name" value="Phosphomethylpyrimidine kinase ThiD"/>
    <property type="match status" value="1"/>
</dbReference>
<dbReference type="Gene3D" id="3.40.1190.20">
    <property type="match status" value="1"/>
</dbReference>
<dbReference type="FunFam" id="1.20.910.10:FF:000003">
    <property type="entry name" value="Hydroxymethylpyrimidine/phosphomethylpyrimidine kinase THI20"/>
    <property type="match status" value="1"/>
</dbReference>
<dbReference type="InterPro" id="IPR004399">
    <property type="entry name" value="HMP/HMP-P_kinase_dom"/>
</dbReference>
<feature type="domain" description="Pyridoxamine kinase/Phosphomethylpyrimidine kinase" evidence="8">
    <location>
        <begin position="45"/>
        <end position="304"/>
    </location>
</feature>
<protein>
    <submittedName>
        <fullName evidence="9">Phosphomethylpyrimidine kinase</fullName>
    </submittedName>
</protein>
<proteinExistence type="predicted"/>
<comment type="subcellular location">
    <subcellularLocation>
        <location evidence="1">Cytoplasm</location>
    </subcellularLocation>
</comment>
<dbReference type="PANTHER" id="PTHR20858:SF17">
    <property type="entry name" value="HYDROXYMETHYLPYRIMIDINE_PHOSPHOMETHYLPYRIMIDINE KINASE THI20-RELATED"/>
    <property type="match status" value="1"/>
</dbReference>
<evidence type="ECO:0000313" key="10">
    <source>
        <dbReference type="Proteomes" id="UP001212411"/>
    </source>
</evidence>
<name>A0AAE9WAA8_9SCHI</name>
<keyword evidence="4" id="KW-0547">Nucleotide-binding</keyword>
<keyword evidence="2" id="KW-0963">Cytoplasm</keyword>
<dbReference type="GO" id="GO:0005829">
    <property type="term" value="C:cytosol"/>
    <property type="evidence" value="ECO:0007669"/>
    <property type="project" value="TreeGrafter"/>
</dbReference>
<dbReference type="Pfam" id="PF08543">
    <property type="entry name" value="Phos_pyr_kin"/>
    <property type="match status" value="1"/>
</dbReference>
<dbReference type="CDD" id="cd19367">
    <property type="entry name" value="TenA_C_ScTHI20-like"/>
    <property type="match status" value="1"/>
</dbReference>
<reference evidence="9 10" key="1">
    <citation type="journal article" date="2023" name="G3 (Bethesda)">
        <title>A high-quality reference genome for the fission yeast Schizosaccharomyces osmophilus.</title>
        <authorList>
            <person name="Jia G.S."/>
            <person name="Zhang W.C."/>
            <person name="Liang Y."/>
            <person name="Liu X.H."/>
            <person name="Rhind N."/>
            <person name="Pidoux A."/>
            <person name="Brysch-Herzberg M."/>
            <person name="Du L.L."/>
        </authorList>
    </citation>
    <scope>NUCLEOTIDE SEQUENCE [LARGE SCALE GENOMIC DNA]</scope>
    <source>
        <strain evidence="9 10">CBS 15793</strain>
    </source>
</reference>
<keyword evidence="6" id="KW-0067">ATP-binding</keyword>
<dbReference type="Proteomes" id="UP001212411">
    <property type="component" value="Chromosome 1"/>
</dbReference>
<dbReference type="CDD" id="cd01169">
    <property type="entry name" value="HMPP_kinase"/>
    <property type="match status" value="1"/>
</dbReference>
<dbReference type="NCBIfam" id="TIGR00097">
    <property type="entry name" value="HMP-P_kinase"/>
    <property type="match status" value="1"/>
</dbReference>
<dbReference type="EMBL" id="CP115611">
    <property type="protein sequence ID" value="WBW71562.1"/>
    <property type="molecule type" value="Genomic_DNA"/>
</dbReference>
<dbReference type="GO" id="GO:0008972">
    <property type="term" value="F:phosphomethylpyrimidine kinase activity"/>
    <property type="evidence" value="ECO:0007669"/>
    <property type="project" value="InterPro"/>
</dbReference>
<dbReference type="Pfam" id="PF03070">
    <property type="entry name" value="TENA_THI-4"/>
    <property type="match status" value="1"/>
</dbReference>
<dbReference type="SUPFAM" id="SSF53613">
    <property type="entry name" value="Ribokinase-like"/>
    <property type="match status" value="1"/>
</dbReference>